<keyword evidence="7" id="KW-1185">Reference proteome</keyword>
<proteinExistence type="inferred from homology"/>
<evidence type="ECO:0000256" key="1">
    <source>
        <dbReference type="ARBA" id="ARBA00009437"/>
    </source>
</evidence>
<dbReference type="RefSeq" id="WP_166034617.1">
    <property type="nucleotide sequence ID" value="NZ_CP049887.1"/>
</dbReference>
<dbReference type="Gene3D" id="1.10.10.10">
    <property type="entry name" value="Winged helix-like DNA-binding domain superfamily/Winged helix DNA-binding domain"/>
    <property type="match status" value="1"/>
</dbReference>
<evidence type="ECO:0000256" key="4">
    <source>
        <dbReference type="ARBA" id="ARBA00023163"/>
    </source>
</evidence>
<evidence type="ECO:0000259" key="5">
    <source>
        <dbReference type="PROSITE" id="PS50931"/>
    </source>
</evidence>
<dbReference type="Gene3D" id="3.40.190.290">
    <property type="match status" value="1"/>
</dbReference>
<keyword evidence="3" id="KW-0238">DNA-binding</keyword>
<dbReference type="Pfam" id="PF03466">
    <property type="entry name" value="LysR_substrate"/>
    <property type="match status" value="1"/>
</dbReference>
<reference evidence="6 7" key="1">
    <citation type="submission" date="2020-03" db="EMBL/GenBank/DDBJ databases">
        <title>Vagococcus sp. nov., isolated from beetles.</title>
        <authorList>
            <person name="Hyun D.-W."/>
            <person name="Bae J.-W."/>
        </authorList>
    </citation>
    <scope>NUCLEOTIDE SEQUENCE [LARGE SCALE GENOMIC DNA]</scope>
    <source>
        <strain evidence="6 7">HDW17B</strain>
    </source>
</reference>
<dbReference type="InterPro" id="IPR036390">
    <property type="entry name" value="WH_DNA-bd_sf"/>
</dbReference>
<evidence type="ECO:0000256" key="3">
    <source>
        <dbReference type="ARBA" id="ARBA00023125"/>
    </source>
</evidence>
<dbReference type="KEGG" id="vhy:G7082_08155"/>
<gene>
    <name evidence="6" type="ORF">G7082_08155</name>
</gene>
<evidence type="ECO:0000256" key="2">
    <source>
        <dbReference type="ARBA" id="ARBA00023015"/>
    </source>
</evidence>
<dbReference type="GO" id="GO:0003700">
    <property type="term" value="F:DNA-binding transcription factor activity"/>
    <property type="evidence" value="ECO:0007669"/>
    <property type="project" value="InterPro"/>
</dbReference>
<dbReference type="InterPro" id="IPR005119">
    <property type="entry name" value="LysR_subst-bd"/>
</dbReference>
<dbReference type="InterPro" id="IPR000847">
    <property type="entry name" value="LysR_HTH_N"/>
</dbReference>
<dbReference type="PANTHER" id="PTHR30126">
    <property type="entry name" value="HTH-TYPE TRANSCRIPTIONAL REGULATOR"/>
    <property type="match status" value="1"/>
</dbReference>
<dbReference type="SUPFAM" id="SSF46785">
    <property type="entry name" value="Winged helix' DNA-binding domain"/>
    <property type="match status" value="1"/>
</dbReference>
<dbReference type="PRINTS" id="PR00039">
    <property type="entry name" value="HTHLYSR"/>
</dbReference>
<dbReference type="Pfam" id="PF00126">
    <property type="entry name" value="HTH_1"/>
    <property type="match status" value="1"/>
</dbReference>
<dbReference type="GO" id="GO:0000976">
    <property type="term" value="F:transcription cis-regulatory region binding"/>
    <property type="evidence" value="ECO:0007669"/>
    <property type="project" value="TreeGrafter"/>
</dbReference>
<accession>A0A6G8AU51</accession>
<keyword evidence="4" id="KW-0804">Transcription</keyword>
<keyword evidence="2" id="KW-0805">Transcription regulation</keyword>
<dbReference type="EMBL" id="CP049887">
    <property type="protein sequence ID" value="QIL48472.1"/>
    <property type="molecule type" value="Genomic_DNA"/>
</dbReference>
<organism evidence="6 7">
    <name type="scientific">Vagococcus hydrophili</name>
    <dbReference type="NCBI Taxonomy" id="2714947"/>
    <lineage>
        <taxon>Bacteria</taxon>
        <taxon>Bacillati</taxon>
        <taxon>Bacillota</taxon>
        <taxon>Bacilli</taxon>
        <taxon>Lactobacillales</taxon>
        <taxon>Enterococcaceae</taxon>
        <taxon>Vagococcus</taxon>
    </lineage>
</organism>
<dbReference type="InterPro" id="IPR036388">
    <property type="entry name" value="WH-like_DNA-bd_sf"/>
</dbReference>
<feature type="domain" description="HTH lysR-type" evidence="5">
    <location>
        <begin position="1"/>
        <end position="58"/>
    </location>
</feature>
<sequence>MEIRHLQTFKTIVDLDGFKKAADHLGYAQSSITSHIKSLEEEFQQPLFERLGKKMYLTQFGKQFYTYASRILDIYTEMTSISQEFAYPNGQLTIGASEALTSHPRFSHLLLAYKEKYPEVNLSITSIDYQNIPNELQQGKVDLVLVLKRNDWSQKELVQEVIKEESMVLIAPLQSSELPEKQTVLFTEKTCTYKQLFKDYLDEQEIIIDNSVDFGSIDAIKQCVASGLGMSMLPYFSVAEELGQDKFSGTVIKEKDYSISTFLAYHKDKWLTPAMTSMIDLIKEQSSEWV</sequence>
<dbReference type="Proteomes" id="UP000501747">
    <property type="component" value="Chromosome"/>
</dbReference>
<protein>
    <submittedName>
        <fullName evidence="6">LysR family transcriptional regulator</fullName>
    </submittedName>
</protein>
<evidence type="ECO:0000313" key="6">
    <source>
        <dbReference type="EMBL" id="QIL48472.1"/>
    </source>
</evidence>
<comment type="similarity">
    <text evidence="1">Belongs to the LysR transcriptional regulatory family.</text>
</comment>
<dbReference type="PANTHER" id="PTHR30126:SF100">
    <property type="entry name" value="LYSR-FAMILY TRANSCRIPTIONAL REGULATOR"/>
    <property type="match status" value="1"/>
</dbReference>
<name>A0A6G8AU51_9ENTE</name>
<dbReference type="SUPFAM" id="SSF53850">
    <property type="entry name" value="Periplasmic binding protein-like II"/>
    <property type="match status" value="1"/>
</dbReference>
<evidence type="ECO:0000313" key="7">
    <source>
        <dbReference type="Proteomes" id="UP000501747"/>
    </source>
</evidence>
<dbReference type="PROSITE" id="PS50931">
    <property type="entry name" value="HTH_LYSR"/>
    <property type="match status" value="1"/>
</dbReference>
<dbReference type="FunFam" id="1.10.10.10:FF:000001">
    <property type="entry name" value="LysR family transcriptional regulator"/>
    <property type="match status" value="1"/>
</dbReference>
<dbReference type="AlphaFoldDB" id="A0A6G8AU51"/>
<dbReference type="CDD" id="cd05466">
    <property type="entry name" value="PBP2_LTTR_substrate"/>
    <property type="match status" value="1"/>
</dbReference>